<accession>A0A392NSM1</accession>
<evidence type="ECO:0000313" key="2">
    <source>
        <dbReference type="EMBL" id="MCI02220.1"/>
    </source>
</evidence>
<dbReference type="EMBL" id="LXQA010048457">
    <property type="protein sequence ID" value="MCI02220.1"/>
    <property type="molecule type" value="Genomic_DNA"/>
</dbReference>
<dbReference type="AlphaFoldDB" id="A0A392NSM1"/>
<dbReference type="Pfam" id="PF14288">
    <property type="entry name" value="FKS1_dom1"/>
    <property type="match status" value="1"/>
</dbReference>
<evidence type="ECO:0000259" key="1">
    <source>
        <dbReference type="SMART" id="SM01205"/>
    </source>
</evidence>
<dbReference type="InterPro" id="IPR026899">
    <property type="entry name" value="FKS1-like_dom1"/>
</dbReference>
<organism evidence="2 3">
    <name type="scientific">Trifolium medium</name>
    <dbReference type="NCBI Taxonomy" id="97028"/>
    <lineage>
        <taxon>Eukaryota</taxon>
        <taxon>Viridiplantae</taxon>
        <taxon>Streptophyta</taxon>
        <taxon>Embryophyta</taxon>
        <taxon>Tracheophyta</taxon>
        <taxon>Spermatophyta</taxon>
        <taxon>Magnoliopsida</taxon>
        <taxon>eudicotyledons</taxon>
        <taxon>Gunneridae</taxon>
        <taxon>Pentapetalae</taxon>
        <taxon>rosids</taxon>
        <taxon>fabids</taxon>
        <taxon>Fabales</taxon>
        <taxon>Fabaceae</taxon>
        <taxon>Papilionoideae</taxon>
        <taxon>50 kb inversion clade</taxon>
        <taxon>NPAAA clade</taxon>
        <taxon>Hologalegina</taxon>
        <taxon>IRL clade</taxon>
        <taxon>Trifolieae</taxon>
        <taxon>Trifolium</taxon>
    </lineage>
</organism>
<name>A0A392NSM1_9FABA</name>
<keyword evidence="3" id="KW-1185">Reference proteome</keyword>
<dbReference type="SMART" id="SM01205">
    <property type="entry name" value="FKS1_dom1"/>
    <property type="match status" value="1"/>
</dbReference>
<gene>
    <name evidence="2" type="ORF">A2U01_0023252</name>
</gene>
<dbReference type="Proteomes" id="UP000265520">
    <property type="component" value="Unassembled WGS sequence"/>
</dbReference>
<feature type="domain" description="1,3-beta-glucan synthase component FKS1-like" evidence="1">
    <location>
        <begin position="48"/>
        <end position="97"/>
    </location>
</feature>
<dbReference type="GO" id="GO:0005886">
    <property type="term" value="C:plasma membrane"/>
    <property type="evidence" value="ECO:0007669"/>
    <property type="project" value="TreeGrafter"/>
</dbReference>
<protein>
    <submittedName>
        <fullName evidence="2">Callose synthase 9-like</fullName>
    </submittedName>
</protein>
<dbReference type="PANTHER" id="PTHR12741:SF47">
    <property type="entry name" value="CALLOSE SYNTHASE 9"/>
    <property type="match status" value="1"/>
</dbReference>
<dbReference type="GO" id="GO:0046527">
    <property type="term" value="F:glucosyltransferase activity"/>
    <property type="evidence" value="ECO:0007669"/>
    <property type="project" value="TreeGrafter"/>
</dbReference>
<sequence>MEFLVAVLKLDEAALQKVFLKSLENYINWCNYLCITPVWSSLEAVSKEKKLLYVSLYLLIWGEASNVRFLPECLCYIFHHFSCINLIDNIGLNLLSGGPNANKQ</sequence>
<evidence type="ECO:0000313" key="3">
    <source>
        <dbReference type="Proteomes" id="UP000265520"/>
    </source>
</evidence>
<proteinExistence type="predicted"/>
<dbReference type="PANTHER" id="PTHR12741">
    <property type="entry name" value="LYST-INTERACTING PROTEIN LIP5 DOPAMINE RESPONSIVE PROTEIN DRG-1"/>
    <property type="match status" value="1"/>
</dbReference>
<reference evidence="2 3" key="1">
    <citation type="journal article" date="2018" name="Front. Plant Sci.">
        <title>Red Clover (Trifolium pratense) and Zigzag Clover (T. medium) - A Picture of Genomic Similarities and Differences.</title>
        <authorList>
            <person name="Dluhosova J."/>
            <person name="Istvanek J."/>
            <person name="Nedelnik J."/>
            <person name="Repkova J."/>
        </authorList>
    </citation>
    <scope>NUCLEOTIDE SEQUENCE [LARGE SCALE GENOMIC DNA]</scope>
    <source>
        <strain evidence="3">cv. 10/8</strain>
        <tissue evidence="2">Leaf</tissue>
    </source>
</reference>
<comment type="caution">
    <text evidence="2">The sequence shown here is derived from an EMBL/GenBank/DDBJ whole genome shotgun (WGS) entry which is preliminary data.</text>
</comment>